<name>A0ACC2ZXP7_9EURO</name>
<dbReference type="EMBL" id="JAPDRQ010000199">
    <property type="protein sequence ID" value="KAJ9652442.1"/>
    <property type="molecule type" value="Genomic_DNA"/>
</dbReference>
<protein>
    <submittedName>
        <fullName evidence="1">Uncharacterized protein</fullName>
    </submittedName>
</protein>
<evidence type="ECO:0000313" key="1">
    <source>
        <dbReference type="EMBL" id="KAJ9652442.1"/>
    </source>
</evidence>
<sequence>MSQSDRFLAKPSGECCLKGSIHEGESRGEFRDVDGIKTYISRPPAQKANNHILLYFPDVWGFFPNGFLIMDGFANAGYLVVGLDYFRDDPVWKHRKDRHDQSNPDFDYEGWKQKHISFADERVPGWVSEVKVLFGKAETKYACVG</sequence>
<organism evidence="1 2">
    <name type="scientific">Neophaeococcomyces mojaviensis</name>
    <dbReference type="NCBI Taxonomy" id="3383035"/>
    <lineage>
        <taxon>Eukaryota</taxon>
        <taxon>Fungi</taxon>
        <taxon>Dikarya</taxon>
        <taxon>Ascomycota</taxon>
        <taxon>Pezizomycotina</taxon>
        <taxon>Eurotiomycetes</taxon>
        <taxon>Chaetothyriomycetidae</taxon>
        <taxon>Chaetothyriales</taxon>
        <taxon>Chaetothyriales incertae sedis</taxon>
        <taxon>Neophaeococcomyces</taxon>
    </lineage>
</organism>
<reference evidence="1" key="1">
    <citation type="submission" date="2022-10" db="EMBL/GenBank/DDBJ databases">
        <title>Culturing micro-colonial fungi from biological soil crusts in the Mojave desert and describing Neophaeococcomyces mojavensis, and introducing the new genera and species Taxawa tesnikishii.</title>
        <authorList>
            <person name="Kurbessoian T."/>
            <person name="Stajich J.E."/>
        </authorList>
    </citation>
    <scope>NUCLEOTIDE SEQUENCE</scope>
    <source>
        <strain evidence="1">JES_112</strain>
    </source>
</reference>
<comment type="caution">
    <text evidence="1">The sequence shown here is derived from an EMBL/GenBank/DDBJ whole genome shotgun (WGS) entry which is preliminary data.</text>
</comment>
<keyword evidence="2" id="KW-1185">Reference proteome</keyword>
<dbReference type="Proteomes" id="UP001172386">
    <property type="component" value="Unassembled WGS sequence"/>
</dbReference>
<accession>A0ACC2ZXP7</accession>
<proteinExistence type="predicted"/>
<evidence type="ECO:0000313" key="2">
    <source>
        <dbReference type="Proteomes" id="UP001172386"/>
    </source>
</evidence>
<gene>
    <name evidence="1" type="ORF">H2198_008312</name>
</gene>